<name>A0ABS5SC94_9BACT</name>
<protein>
    <submittedName>
        <fullName evidence="1">DsrE family protein</fullName>
    </submittedName>
</protein>
<dbReference type="EMBL" id="JAHCVK010000002">
    <property type="protein sequence ID" value="MBT0652980.1"/>
    <property type="molecule type" value="Genomic_DNA"/>
</dbReference>
<evidence type="ECO:0000313" key="1">
    <source>
        <dbReference type="EMBL" id="MBT0652980.1"/>
    </source>
</evidence>
<reference evidence="1 2" key="1">
    <citation type="submission" date="2021-05" db="EMBL/GenBank/DDBJ databases">
        <title>The draft genome of Geobacter luticola JCM 17780.</title>
        <authorList>
            <person name="Xu Z."/>
            <person name="Masuda Y."/>
            <person name="Itoh H."/>
            <person name="Senoo K."/>
        </authorList>
    </citation>
    <scope>NUCLEOTIDE SEQUENCE [LARGE SCALE GENOMIC DNA]</scope>
    <source>
        <strain evidence="1 2">JCM 17780</strain>
    </source>
</reference>
<dbReference type="Pfam" id="PF02635">
    <property type="entry name" value="DsrE"/>
    <property type="match status" value="1"/>
</dbReference>
<dbReference type="Proteomes" id="UP000756860">
    <property type="component" value="Unassembled WGS sequence"/>
</dbReference>
<accession>A0ABS5SC94</accession>
<evidence type="ECO:0000313" key="2">
    <source>
        <dbReference type="Proteomes" id="UP000756860"/>
    </source>
</evidence>
<dbReference type="SUPFAM" id="SSF75169">
    <property type="entry name" value="DsrEFH-like"/>
    <property type="match status" value="1"/>
</dbReference>
<organism evidence="1 2">
    <name type="scientific">Geomobilimonas luticola</name>
    <dbReference type="NCBI Taxonomy" id="1114878"/>
    <lineage>
        <taxon>Bacteria</taxon>
        <taxon>Pseudomonadati</taxon>
        <taxon>Thermodesulfobacteriota</taxon>
        <taxon>Desulfuromonadia</taxon>
        <taxon>Geobacterales</taxon>
        <taxon>Geobacteraceae</taxon>
        <taxon>Geomobilimonas</taxon>
    </lineage>
</organism>
<dbReference type="InterPro" id="IPR003787">
    <property type="entry name" value="Sulphur_relay_DsrE/F-like"/>
</dbReference>
<proteinExistence type="predicted"/>
<sequence>MEGYKSLQGVKHVEAVFDFRIGDPKSAALHLDVIHQTCKDKALQTGKKKPAFAVVFSGPSVKLLSKKREGGMADDAKKLDEIAAMLTVLAKEGVRLEVCRIALSVFGIESASILPELHTVGNGYVSLIGYGAQGYSSVPVY</sequence>
<dbReference type="InterPro" id="IPR027396">
    <property type="entry name" value="DsrEFH-like"/>
</dbReference>
<dbReference type="Gene3D" id="3.40.1260.10">
    <property type="entry name" value="DsrEFH-like"/>
    <property type="match status" value="1"/>
</dbReference>
<comment type="caution">
    <text evidence="1">The sequence shown here is derived from an EMBL/GenBank/DDBJ whole genome shotgun (WGS) entry which is preliminary data.</text>
</comment>
<keyword evidence="2" id="KW-1185">Reference proteome</keyword>
<gene>
    <name evidence="1" type="ORF">KI810_07925</name>
</gene>
<dbReference type="RefSeq" id="WP_214174967.1">
    <property type="nucleotide sequence ID" value="NZ_JAHCVK010000002.1"/>
</dbReference>